<evidence type="ECO:0000259" key="3">
    <source>
        <dbReference type="Pfam" id="PF03734"/>
    </source>
</evidence>
<feature type="compositionally biased region" description="Low complexity" evidence="1">
    <location>
        <begin position="41"/>
        <end position="65"/>
    </location>
</feature>
<dbReference type="Pfam" id="PF03734">
    <property type="entry name" value="YkuD"/>
    <property type="match status" value="1"/>
</dbReference>
<name>A0A124I1R3_9ACTN</name>
<proteinExistence type="predicted"/>
<feature type="signal peptide" evidence="2">
    <location>
        <begin position="1"/>
        <end position="27"/>
    </location>
</feature>
<dbReference type="PANTHER" id="PTHR38589">
    <property type="entry name" value="BLR0621 PROTEIN"/>
    <property type="match status" value="1"/>
</dbReference>
<feature type="region of interest" description="Disordered" evidence="1">
    <location>
        <begin position="29"/>
        <end position="76"/>
    </location>
</feature>
<evidence type="ECO:0000313" key="4">
    <source>
        <dbReference type="EMBL" id="KUN78131.1"/>
    </source>
</evidence>
<accession>A0A124I1R3</accession>
<reference evidence="4 5" key="1">
    <citation type="submission" date="2015-10" db="EMBL/GenBank/DDBJ databases">
        <title>Draft genome sequence of Streptomyces griseoruber DSM 40281, type strain for the species Streptomyces griseoruber.</title>
        <authorList>
            <person name="Ruckert C."/>
            <person name="Winkler A."/>
            <person name="Kalinowski J."/>
            <person name="Kampfer P."/>
            <person name="Glaeser S."/>
        </authorList>
    </citation>
    <scope>NUCLEOTIDE SEQUENCE [LARGE SCALE GENOMIC DNA]</scope>
    <source>
        <strain evidence="4 5">DSM 40281</strain>
    </source>
</reference>
<dbReference type="GO" id="GO:0016740">
    <property type="term" value="F:transferase activity"/>
    <property type="evidence" value="ECO:0007669"/>
    <property type="project" value="InterPro"/>
</dbReference>
<sequence length="257" mass="27046">MRHGGVRSRAAATVAGVLLLAALSACGGTDTGRGGGSRAVAGPEGSAAPSSAAESSAPASSAPAPTRIPDIGDRLHRRIPATSRQVLAVYGDGADSAEAVAVLYGKRGPVWERVRSWPAHNGRKGWTPDHRLGDNRSPVGVFTLTAAGGVLADPGTRLPYTRSEDYAAPRWWDESHWHDFDYVIAIDYNRVPGTPPDDGEQPLGEEKGGGIWLHLDHGDGTSACVSLSKEAMEYLLLALDPERDPVVVMGDRDALKA</sequence>
<dbReference type="AlphaFoldDB" id="A0A124I1R3"/>
<dbReference type="InterPro" id="IPR005490">
    <property type="entry name" value="LD_TPept_cat_dom"/>
</dbReference>
<feature type="domain" description="L,D-TPase catalytic" evidence="3">
    <location>
        <begin position="113"/>
        <end position="248"/>
    </location>
</feature>
<dbReference type="PANTHER" id="PTHR38589:SF1">
    <property type="entry name" value="BLR0621 PROTEIN"/>
    <property type="match status" value="1"/>
</dbReference>
<keyword evidence="2" id="KW-0732">Signal</keyword>
<keyword evidence="5" id="KW-1185">Reference proteome</keyword>
<gene>
    <name evidence="4" type="ORF">AQJ64_32200</name>
</gene>
<dbReference type="OrthoDB" id="3868753at2"/>
<evidence type="ECO:0000313" key="5">
    <source>
        <dbReference type="Proteomes" id="UP000052982"/>
    </source>
</evidence>
<feature type="chain" id="PRO_5007173960" description="L,D-TPase catalytic domain-containing protein" evidence="2">
    <location>
        <begin position="28"/>
        <end position="257"/>
    </location>
</feature>
<dbReference type="RefSeq" id="WP_055638044.1">
    <property type="nucleotide sequence ID" value="NZ_KQ948777.1"/>
</dbReference>
<protein>
    <recommendedName>
        <fullName evidence="3">L,D-TPase catalytic domain-containing protein</fullName>
    </recommendedName>
</protein>
<organism evidence="4 5">
    <name type="scientific">Streptomyces griseoruber</name>
    <dbReference type="NCBI Taxonomy" id="1943"/>
    <lineage>
        <taxon>Bacteria</taxon>
        <taxon>Bacillati</taxon>
        <taxon>Actinomycetota</taxon>
        <taxon>Actinomycetes</taxon>
        <taxon>Kitasatosporales</taxon>
        <taxon>Streptomycetaceae</taxon>
        <taxon>Streptomyces</taxon>
    </lineage>
</organism>
<comment type="caution">
    <text evidence="4">The sequence shown here is derived from an EMBL/GenBank/DDBJ whole genome shotgun (WGS) entry which is preliminary data.</text>
</comment>
<dbReference type="EMBL" id="LMWW01000054">
    <property type="protein sequence ID" value="KUN78131.1"/>
    <property type="molecule type" value="Genomic_DNA"/>
</dbReference>
<evidence type="ECO:0000256" key="1">
    <source>
        <dbReference type="SAM" id="MobiDB-lite"/>
    </source>
</evidence>
<dbReference type="STRING" id="1943.AQJ64_32200"/>
<dbReference type="Proteomes" id="UP000052982">
    <property type="component" value="Unassembled WGS sequence"/>
</dbReference>
<evidence type="ECO:0000256" key="2">
    <source>
        <dbReference type="SAM" id="SignalP"/>
    </source>
</evidence>
<dbReference type="PROSITE" id="PS51257">
    <property type="entry name" value="PROKAR_LIPOPROTEIN"/>
    <property type="match status" value="1"/>
</dbReference>